<dbReference type="Proteomes" id="UP001454036">
    <property type="component" value="Unassembled WGS sequence"/>
</dbReference>
<feature type="compositionally biased region" description="Low complexity" evidence="1">
    <location>
        <begin position="244"/>
        <end position="268"/>
    </location>
</feature>
<sequence>MNTQLVRPIFVALRPLLLSESNRMKKSSKLISADPAMLLYSTTTNKPSSNCPRQYSNNYNNQRYKPKFNKYRFAPSDFYPRSNDYAKQNSEKNAGILSLTKEINSKYSPRSLPCLFLGLSPILKGYKCYNSESKRVLTSRHVTFCEQIFPYQSFHPYFKSPNSLIFPTNYQFPTNTVLFNISPPPPPPSLSTSAIPHSNTTFSFLLNHPNHTHLPNVNSLPSPVNSTGPDIVSPPISTTANTIASPPHHAAHNSSSSATPTHHSNSPSQPSTSNVPPTHPMITRSRNGISKPKHLTSFSVSHIDQSSLHIHT</sequence>
<comment type="caution">
    <text evidence="3">The sequence shown here is derived from an EMBL/GenBank/DDBJ whole genome shotgun (WGS) entry which is preliminary data.</text>
</comment>
<evidence type="ECO:0000259" key="2">
    <source>
        <dbReference type="Pfam" id="PF25597"/>
    </source>
</evidence>
<protein>
    <recommendedName>
        <fullName evidence="2">Retroviral polymerase SH3-like domain-containing protein</fullName>
    </recommendedName>
</protein>
<feature type="domain" description="Retroviral polymerase SH3-like" evidence="2">
    <location>
        <begin position="101"/>
        <end position="153"/>
    </location>
</feature>
<feature type="compositionally biased region" description="Polar residues" evidence="1">
    <location>
        <begin position="214"/>
        <end position="228"/>
    </location>
</feature>
<dbReference type="EMBL" id="BAABME010007550">
    <property type="protein sequence ID" value="GAA0171146.1"/>
    <property type="molecule type" value="Genomic_DNA"/>
</dbReference>
<name>A0AAV3R672_LITER</name>
<organism evidence="3 4">
    <name type="scientific">Lithospermum erythrorhizon</name>
    <name type="common">Purple gromwell</name>
    <name type="synonym">Lithospermum officinale var. erythrorhizon</name>
    <dbReference type="NCBI Taxonomy" id="34254"/>
    <lineage>
        <taxon>Eukaryota</taxon>
        <taxon>Viridiplantae</taxon>
        <taxon>Streptophyta</taxon>
        <taxon>Embryophyta</taxon>
        <taxon>Tracheophyta</taxon>
        <taxon>Spermatophyta</taxon>
        <taxon>Magnoliopsida</taxon>
        <taxon>eudicotyledons</taxon>
        <taxon>Gunneridae</taxon>
        <taxon>Pentapetalae</taxon>
        <taxon>asterids</taxon>
        <taxon>lamiids</taxon>
        <taxon>Boraginales</taxon>
        <taxon>Boraginaceae</taxon>
        <taxon>Boraginoideae</taxon>
        <taxon>Lithospermeae</taxon>
        <taxon>Lithospermum</taxon>
    </lineage>
</organism>
<accession>A0AAV3R672</accession>
<feature type="region of interest" description="Disordered" evidence="1">
    <location>
        <begin position="214"/>
        <end position="312"/>
    </location>
</feature>
<feature type="compositionally biased region" description="Polar residues" evidence="1">
    <location>
        <begin position="296"/>
        <end position="312"/>
    </location>
</feature>
<evidence type="ECO:0000313" key="3">
    <source>
        <dbReference type="EMBL" id="GAA0171146.1"/>
    </source>
</evidence>
<evidence type="ECO:0000313" key="4">
    <source>
        <dbReference type="Proteomes" id="UP001454036"/>
    </source>
</evidence>
<evidence type="ECO:0000256" key="1">
    <source>
        <dbReference type="SAM" id="MobiDB-lite"/>
    </source>
</evidence>
<dbReference type="Pfam" id="PF25597">
    <property type="entry name" value="SH3_retrovirus"/>
    <property type="match status" value="1"/>
</dbReference>
<proteinExistence type="predicted"/>
<dbReference type="InterPro" id="IPR057670">
    <property type="entry name" value="SH3_retrovirus"/>
</dbReference>
<gene>
    <name evidence="3" type="ORF">LIER_25250</name>
</gene>
<dbReference type="AlphaFoldDB" id="A0AAV3R672"/>
<keyword evidence="4" id="KW-1185">Reference proteome</keyword>
<reference evidence="3 4" key="1">
    <citation type="submission" date="2024-01" db="EMBL/GenBank/DDBJ databases">
        <title>The complete chloroplast genome sequence of Lithospermum erythrorhizon: insights into the phylogenetic relationship among Boraginaceae species and the maternal lineages of purple gromwells.</title>
        <authorList>
            <person name="Okada T."/>
            <person name="Watanabe K."/>
        </authorList>
    </citation>
    <scope>NUCLEOTIDE SEQUENCE [LARGE SCALE GENOMIC DNA]</scope>
</reference>